<gene>
    <name evidence="2" type="ORF">V6N11_001865</name>
</gene>
<organism evidence="2 3">
    <name type="scientific">Hibiscus sabdariffa</name>
    <name type="common">roselle</name>
    <dbReference type="NCBI Taxonomy" id="183260"/>
    <lineage>
        <taxon>Eukaryota</taxon>
        <taxon>Viridiplantae</taxon>
        <taxon>Streptophyta</taxon>
        <taxon>Embryophyta</taxon>
        <taxon>Tracheophyta</taxon>
        <taxon>Spermatophyta</taxon>
        <taxon>Magnoliopsida</taxon>
        <taxon>eudicotyledons</taxon>
        <taxon>Gunneridae</taxon>
        <taxon>Pentapetalae</taxon>
        <taxon>rosids</taxon>
        <taxon>malvids</taxon>
        <taxon>Malvales</taxon>
        <taxon>Malvaceae</taxon>
        <taxon>Malvoideae</taxon>
        <taxon>Hibiscus</taxon>
    </lineage>
</organism>
<evidence type="ECO:0000256" key="1">
    <source>
        <dbReference type="SAM" id="Phobius"/>
    </source>
</evidence>
<keyword evidence="3" id="KW-1185">Reference proteome</keyword>
<feature type="transmembrane region" description="Helical" evidence="1">
    <location>
        <begin position="20"/>
        <end position="41"/>
    </location>
</feature>
<accession>A0ABR2QTI7</accession>
<comment type="caution">
    <text evidence="2">The sequence shown here is derived from an EMBL/GenBank/DDBJ whole genome shotgun (WGS) entry which is preliminary data.</text>
</comment>
<keyword evidence="1" id="KW-0472">Membrane</keyword>
<dbReference type="EMBL" id="JBBPBN010000031">
    <property type="protein sequence ID" value="KAK9004051.1"/>
    <property type="molecule type" value="Genomic_DNA"/>
</dbReference>
<proteinExistence type="predicted"/>
<sequence>MLAVSLAKDGLACKTFFKAWWGGPLNLVLVVSLDVFFTVYAPSDPVEQRQLWSVVESLKGNCQRCWFLGGDFIMVKIGQTKKSTRSLLLESGKVDWLGGL</sequence>
<reference evidence="2 3" key="1">
    <citation type="journal article" date="2024" name="G3 (Bethesda)">
        <title>Genome assembly of Hibiscus sabdariffa L. provides insights into metabolisms of medicinal natural products.</title>
        <authorList>
            <person name="Kim T."/>
        </authorList>
    </citation>
    <scope>NUCLEOTIDE SEQUENCE [LARGE SCALE GENOMIC DNA]</scope>
    <source>
        <strain evidence="2">TK-2024</strain>
        <tissue evidence="2">Old leaves</tissue>
    </source>
</reference>
<evidence type="ECO:0000313" key="2">
    <source>
        <dbReference type="EMBL" id="KAK9004051.1"/>
    </source>
</evidence>
<protein>
    <submittedName>
        <fullName evidence="2">Uncharacterized protein</fullName>
    </submittedName>
</protein>
<evidence type="ECO:0000313" key="3">
    <source>
        <dbReference type="Proteomes" id="UP001396334"/>
    </source>
</evidence>
<keyword evidence="1" id="KW-0812">Transmembrane</keyword>
<name>A0ABR2QTI7_9ROSI</name>
<keyword evidence="1" id="KW-1133">Transmembrane helix</keyword>
<dbReference type="Proteomes" id="UP001396334">
    <property type="component" value="Unassembled WGS sequence"/>
</dbReference>